<proteinExistence type="predicted"/>
<dbReference type="AlphaFoldDB" id="A0A9P5ISX6"/>
<name>A0A9P5ISX6_9HELO</name>
<organism evidence="1 2">
    <name type="scientific">Botrytis byssoidea</name>
    <dbReference type="NCBI Taxonomy" id="139641"/>
    <lineage>
        <taxon>Eukaryota</taxon>
        <taxon>Fungi</taxon>
        <taxon>Dikarya</taxon>
        <taxon>Ascomycota</taxon>
        <taxon>Pezizomycotina</taxon>
        <taxon>Leotiomycetes</taxon>
        <taxon>Helotiales</taxon>
        <taxon>Sclerotiniaceae</taxon>
        <taxon>Botrytis</taxon>
    </lineage>
</organism>
<dbReference type="EMBL" id="RCSW01000003">
    <property type="protein sequence ID" value="KAF7952506.1"/>
    <property type="molecule type" value="Genomic_DNA"/>
</dbReference>
<evidence type="ECO:0000313" key="2">
    <source>
        <dbReference type="Proteomes" id="UP000710849"/>
    </source>
</evidence>
<evidence type="ECO:0000313" key="1">
    <source>
        <dbReference type="EMBL" id="KAF7952506.1"/>
    </source>
</evidence>
<dbReference type="RefSeq" id="XP_038737072.1">
    <property type="nucleotide sequence ID" value="XM_038872514.1"/>
</dbReference>
<dbReference type="Proteomes" id="UP000710849">
    <property type="component" value="Unassembled WGS sequence"/>
</dbReference>
<sequence>MGSKNRRGAQAAPSEIIPKHPSEITAHPNIALTGNILTLTIDYCGPGSPIAKSTFMQSLLSILPDYAPYVNILQLSIHAGIPHMEPPSVYISHIADMKSIVGEVNKFKKCGQVRVRMLVDCCSFPQMKLAAAMFGLRQDVQRTLQYVVKGEEPVGVNQDDDTMRRLSGVWRKEFCEGLKGLGWDGLEVCRGGR</sequence>
<dbReference type="GeneID" id="62145592"/>
<accession>A0A9P5ISX6</accession>
<comment type="caution">
    <text evidence="1">The sequence shown here is derived from an EMBL/GenBank/DDBJ whole genome shotgun (WGS) entry which is preliminary data.</text>
</comment>
<reference evidence="1 2" key="1">
    <citation type="journal article" date="2020" name="Genome Biol. Evol.">
        <title>Comparative genomics of Sclerotiniaceae.</title>
        <authorList>
            <person name="Valero Jimenez C.A."/>
            <person name="Steentjes M."/>
            <person name="Scholten O.E."/>
            <person name="Van Kan J.A.L."/>
        </authorList>
    </citation>
    <scope>NUCLEOTIDE SEQUENCE [LARGE SCALE GENOMIC DNA]</scope>
    <source>
        <strain evidence="1 2">MUCL 94</strain>
    </source>
</reference>
<protein>
    <submittedName>
        <fullName evidence="1">Uncharacterized protein</fullName>
    </submittedName>
</protein>
<keyword evidence="2" id="KW-1185">Reference proteome</keyword>
<gene>
    <name evidence="1" type="ORF">EAE97_002003</name>
</gene>